<dbReference type="InterPro" id="IPR001791">
    <property type="entry name" value="Laminin_G"/>
</dbReference>
<reference evidence="5" key="1">
    <citation type="submission" date="2025-08" db="UniProtKB">
        <authorList>
            <consortium name="Ensembl"/>
        </authorList>
    </citation>
    <scope>IDENTIFICATION</scope>
</reference>
<dbReference type="Pfam" id="PF02210">
    <property type="entry name" value="Laminin_G_2"/>
    <property type="match status" value="1"/>
</dbReference>
<dbReference type="Proteomes" id="UP000694380">
    <property type="component" value="Unplaced"/>
</dbReference>
<dbReference type="AlphaFoldDB" id="A0A8C3HLN8"/>
<dbReference type="SMART" id="SM00210">
    <property type="entry name" value="TSPN"/>
    <property type="match status" value="1"/>
</dbReference>
<keyword evidence="6" id="KW-1185">Reference proteome</keyword>
<evidence type="ECO:0000259" key="3">
    <source>
        <dbReference type="SMART" id="SM00210"/>
    </source>
</evidence>
<organism evidence="5 6">
    <name type="scientific">Chrysemys picta bellii</name>
    <name type="common">Western painted turtle</name>
    <name type="synonym">Emys bellii</name>
    <dbReference type="NCBI Taxonomy" id="8478"/>
    <lineage>
        <taxon>Eukaryota</taxon>
        <taxon>Metazoa</taxon>
        <taxon>Chordata</taxon>
        <taxon>Craniata</taxon>
        <taxon>Vertebrata</taxon>
        <taxon>Euteleostomi</taxon>
        <taxon>Archelosauria</taxon>
        <taxon>Testudinata</taxon>
        <taxon>Testudines</taxon>
        <taxon>Cryptodira</taxon>
        <taxon>Durocryptodira</taxon>
        <taxon>Testudinoidea</taxon>
        <taxon>Emydidae</taxon>
        <taxon>Chrysemys</taxon>
    </lineage>
</organism>
<dbReference type="InterPro" id="IPR013320">
    <property type="entry name" value="ConA-like_dom_sf"/>
</dbReference>
<keyword evidence="2" id="KW-0677">Repeat</keyword>
<dbReference type="CDD" id="cd00110">
    <property type="entry name" value="LamG"/>
    <property type="match status" value="1"/>
</dbReference>
<evidence type="ECO:0000313" key="6">
    <source>
        <dbReference type="Proteomes" id="UP000694380"/>
    </source>
</evidence>
<feature type="domain" description="Thrombospondin-like N-terminal" evidence="3">
    <location>
        <begin position="53"/>
        <end position="244"/>
    </location>
</feature>
<evidence type="ECO:0000313" key="5">
    <source>
        <dbReference type="Ensembl" id="ENSCPBP00000020216.1"/>
    </source>
</evidence>
<dbReference type="SMART" id="SM00282">
    <property type="entry name" value="LamG"/>
    <property type="match status" value="1"/>
</dbReference>
<accession>A0A8C3HLN8</accession>
<dbReference type="OMA" id="FEVGHYE"/>
<evidence type="ECO:0000259" key="4">
    <source>
        <dbReference type="SMART" id="SM00282"/>
    </source>
</evidence>
<keyword evidence="1" id="KW-0732">Signal</keyword>
<dbReference type="InterPro" id="IPR048287">
    <property type="entry name" value="TSPN-like_N"/>
</dbReference>
<proteinExistence type="predicted"/>
<dbReference type="SUPFAM" id="SSF49899">
    <property type="entry name" value="Concanavalin A-like lectins/glucanases"/>
    <property type="match status" value="1"/>
</dbReference>
<evidence type="ECO:0008006" key="7">
    <source>
        <dbReference type="Google" id="ProtNLM"/>
    </source>
</evidence>
<dbReference type="Ensembl" id="ENSCPBT00000023795.1">
    <property type="protein sequence ID" value="ENSCPBP00000020216.1"/>
    <property type="gene ID" value="ENSCPBG00000014541.1"/>
</dbReference>
<sequence>MAPTPLSPPAEPRLCPGVQPPGLCPHHLSLGYLPGSGGEQVLSGSSGWGPSEPVDVLRALGVQDGRDGVSIAAGICTQRRGAEESDFAFRLENNTQLSAPTRQLFPDGPFPEDFSILATLRARRGSQAFLLSLYDERGVQQLGVEIGRSPVFLYEDQAGQPAPERYPLFSRVSLADGKWHRVALSVEGTNVSLLVDCEAPVTLPLERGPRPVVSTAGVTLLGTRLLDEEVFQGDVQQLLISPDPQAALHYCETYMPGCDVPLPYGLLGLYPEEVGAPHPVGSAQLQEARCAHGCQDMPSWAWHGRSLHPRLGASPSGLG</sequence>
<reference evidence="5" key="2">
    <citation type="submission" date="2025-09" db="UniProtKB">
        <authorList>
            <consortium name="Ensembl"/>
        </authorList>
    </citation>
    <scope>IDENTIFICATION</scope>
</reference>
<feature type="domain" description="Laminin G" evidence="4">
    <location>
        <begin position="112"/>
        <end position="243"/>
    </location>
</feature>
<name>A0A8C3HLN8_CHRPI</name>
<evidence type="ECO:0000256" key="2">
    <source>
        <dbReference type="ARBA" id="ARBA00022737"/>
    </source>
</evidence>
<dbReference type="FunFam" id="2.60.120.200:FF:000016">
    <property type="entry name" value="Collagen XI alpha 1 chain"/>
    <property type="match status" value="1"/>
</dbReference>
<dbReference type="Gene3D" id="2.60.120.200">
    <property type="match status" value="1"/>
</dbReference>
<dbReference type="GeneTree" id="ENSGT00940000154535"/>
<protein>
    <recommendedName>
        <fullName evidence="7">Laminin G domain-containing protein</fullName>
    </recommendedName>
</protein>
<evidence type="ECO:0000256" key="1">
    <source>
        <dbReference type="ARBA" id="ARBA00022729"/>
    </source>
</evidence>